<comment type="caution">
    <text evidence="2">The sequence shown here is derived from an EMBL/GenBank/DDBJ whole genome shotgun (WGS) entry which is preliminary data.</text>
</comment>
<dbReference type="InterPro" id="IPR040964">
    <property type="entry name" value="SBD"/>
</dbReference>
<sequence length="124" mass="13466">MKNKKMVRGRRDFIMGTGTAGMATLLMGRGGTAFAHSSGEKAARNETTYTYATQNSWGAITSWHTASDLSFSIDAGTGSPPANISWRDQQGNSFAISFASDMSSFFGYFQRVNEGPIAYRGTRK</sequence>
<organism evidence="2 3">
    <name type="scientific">Dictyobacter aurantiacus</name>
    <dbReference type="NCBI Taxonomy" id="1936993"/>
    <lineage>
        <taxon>Bacteria</taxon>
        <taxon>Bacillati</taxon>
        <taxon>Chloroflexota</taxon>
        <taxon>Ktedonobacteria</taxon>
        <taxon>Ktedonobacterales</taxon>
        <taxon>Dictyobacteraceae</taxon>
        <taxon>Dictyobacter</taxon>
    </lineage>
</organism>
<reference evidence="3" key="1">
    <citation type="submission" date="2018-12" db="EMBL/GenBank/DDBJ databases">
        <title>Tengunoibacter tsumagoiensis gen. nov., sp. nov., Dictyobacter kobayashii sp. nov., D. alpinus sp. nov., and D. joshuensis sp. nov. and description of Dictyobacteraceae fam. nov. within the order Ktedonobacterales isolated from Tengu-no-mugimeshi.</title>
        <authorList>
            <person name="Wang C.M."/>
            <person name="Zheng Y."/>
            <person name="Sakai Y."/>
            <person name="Toyoda A."/>
            <person name="Minakuchi Y."/>
            <person name="Abe K."/>
            <person name="Yokota A."/>
            <person name="Yabe S."/>
        </authorList>
    </citation>
    <scope>NUCLEOTIDE SEQUENCE [LARGE SCALE GENOMIC DNA]</scope>
    <source>
        <strain evidence="3">S-27</strain>
    </source>
</reference>
<dbReference type="Proteomes" id="UP000287224">
    <property type="component" value="Unassembled WGS sequence"/>
</dbReference>
<dbReference type="PROSITE" id="PS51318">
    <property type="entry name" value="TAT"/>
    <property type="match status" value="1"/>
</dbReference>
<evidence type="ECO:0000313" key="2">
    <source>
        <dbReference type="EMBL" id="GCE06743.1"/>
    </source>
</evidence>
<keyword evidence="3" id="KW-1185">Reference proteome</keyword>
<protein>
    <recommendedName>
        <fullName evidence="1">OAA-family lectin sugar binding domain-containing protein</fullName>
    </recommendedName>
</protein>
<gene>
    <name evidence="2" type="ORF">KDAU_40720</name>
</gene>
<dbReference type="OrthoDB" id="458118at2"/>
<feature type="domain" description="OAA-family lectin sugar binding" evidence="1">
    <location>
        <begin position="50"/>
        <end position="123"/>
    </location>
</feature>
<name>A0A401ZIS5_9CHLR</name>
<dbReference type="RefSeq" id="WP_126597654.1">
    <property type="nucleotide sequence ID" value="NZ_BIFQ01000001.1"/>
</dbReference>
<accession>A0A401ZIS5</accession>
<proteinExistence type="predicted"/>
<dbReference type="AlphaFoldDB" id="A0A401ZIS5"/>
<dbReference type="EMBL" id="BIFQ01000001">
    <property type="protein sequence ID" value="GCE06743.1"/>
    <property type="molecule type" value="Genomic_DNA"/>
</dbReference>
<dbReference type="InterPro" id="IPR006311">
    <property type="entry name" value="TAT_signal"/>
</dbReference>
<dbReference type="Pfam" id="PF17882">
    <property type="entry name" value="SBD"/>
    <property type="match status" value="1"/>
</dbReference>
<evidence type="ECO:0000259" key="1">
    <source>
        <dbReference type="Pfam" id="PF17882"/>
    </source>
</evidence>
<evidence type="ECO:0000313" key="3">
    <source>
        <dbReference type="Proteomes" id="UP000287224"/>
    </source>
</evidence>